<keyword evidence="1" id="KW-1133">Transmembrane helix</keyword>
<comment type="caution">
    <text evidence="2">The sequence shown here is derived from an EMBL/GenBank/DDBJ whole genome shotgun (WGS) entry which is preliminary data.</text>
</comment>
<dbReference type="EMBL" id="JACGWW010000001">
    <property type="protein sequence ID" value="MBA8811985.1"/>
    <property type="molecule type" value="Genomic_DNA"/>
</dbReference>
<feature type="transmembrane region" description="Helical" evidence="1">
    <location>
        <begin position="108"/>
        <end position="130"/>
    </location>
</feature>
<evidence type="ECO:0000313" key="3">
    <source>
        <dbReference type="Proteomes" id="UP000522688"/>
    </source>
</evidence>
<reference evidence="2 3" key="1">
    <citation type="submission" date="2020-07" db="EMBL/GenBank/DDBJ databases">
        <title>Sequencing the genomes of 1000 actinobacteria strains.</title>
        <authorList>
            <person name="Klenk H.-P."/>
        </authorList>
    </citation>
    <scope>NUCLEOTIDE SEQUENCE [LARGE SCALE GENOMIC DNA]</scope>
    <source>
        <strain evidence="2 3">DSM 10309</strain>
    </source>
</reference>
<dbReference type="AlphaFoldDB" id="A0A7W3JFP8"/>
<evidence type="ECO:0000256" key="1">
    <source>
        <dbReference type="SAM" id="Phobius"/>
    </source>
</evidence>
<keyword evidence="1" id="KW-0812">Transmembrane</keyword>
<keyword evidence="1" id="KW-0472">Membrane</keyword>
<proteinExistence type="predicted"/>
<dbReference type="RefSeq" id="WP_146856200.1">
    <property type="nucleotide sequence ID" value="NZ_BAAAHR010000005.1"/>
</dbReference>
<name>A0A7W3JFP8_9MICO</name>
<feature type="transmembrane region" description="Helical" evidence="1">
    <location>
        <begin position="36"/>
        <end position="56"/>
    </location>
</feature>
<organism evidence="2 3">
    <name type="scientific">Frigoribacterium faeni</name>
    <dbReference type="NCBI Taxonomy" id="145483"/>
    <lineage>
        <taxon>Bacteria</taxon>
        <taxon>Bacillati</taxon>
        <taxon>Actinomycetota</taxon>
        <taxon>Actinomycetes</taxon>
        <taxon>Micrococcales</taxon>
        <taxon>Microbacteriaceae</taxon>
        <taxon>Frigoribacterium</taxon>
    </lineage>
</organism>
<protein>
    <submittedName>
        <fullName evidence="2">Uncharacterized protein</fullName>
    </submittedName>
</protein>
<dbReference type="Proteomes" id="UP000522688">
    <property type="component" value="Unassembled WGS sequence"/>
</dbReference>
<feature type="transmembrane region" description="Helical" evidence="1">
    <location>
        <begin position="79"/>
        <end position="101"/>
    </location>
</feature>
<accession>A0A7W3JFP8</accession>
<gene>
    <name evidence="2" type="ORF">FB463_000209</name>
</gene>
<sequence>MSIRLQLVVRLPRMESGDMDSRVDAREDRTIGMGKVVALLAAVALVTIVALAWLWIAPASMPTSMGGDVSLSSVDNRRALAVAGMVSVAGLGIVASTVCGFVSDKRRLVLRTGILLILVAGAGFGIAAIGHGV</sequence>
<evidence type="ECO:0000313" key="2">
    <source>
        <dbReference type="EMBL" id="MBA8811985.1"/>
    </source>
</evidence>